<evidence type="ECO:0000256" key="4">
    <source>
        <dbReference type="ARBA" id="ARBA00035175"/>
    </source>
</evidence>
<dbReference type="PRINTS" id="PR00063">
    <property type="entry name" value="RIBOSOMALL27"/>
</dbReference>
<dbReference type="Pfam" id="PF01016">
    <property type="entry name" value="Ribosomal_L27"/>
    <property type="match status" value="1"/>
</dbReference>
<proteinExistence type="inferred from homology"/>
<keyword evidence="2 6" id="KW-0689">Ribosomal protein</keyword>
<comment type="similarity">
    <text evidence="1">Belongs to the bacterial ribosomal protein bL27 family.</text>
</comment>
<gene>
    <name evidence="6" type="primary">rpmA</name>
    <name evidence="6" type="ORF">A3A74_00990</name>
</gene>
<evidence type="ECO:0000313" key="7">
    <source>
        <dbReference type="Proteomes" id="UP000179270"/>
    </source>
</evidence>
<reference evidence="6 7" key="1">
    <citation type="journal article" date="2016" name="Nat. Commun.">
        <title>Thousands of microbial genomes shed light on interconnected biogeochemical processes in an aquifer system.</title>
        <authorList>
            <person name="Anantharaman K."/>
            <person name="Brown C.T."/>
            <person name="Hug L.A."/>
            <person name="Sharon I."/>
            <person name="Castelle C.J."/>
            <person name="Probst A.J."/>
            <person name="Thomas B.C."/>
            <person name="Singh A."/>
            <person name="Wilkins M.J."/>
            <person name="Karaoz U."/>
            <person name="Brodie E.L."/>
            <person name="Williams K.H."/>
            <person name="Hubbard S.S."/>
            <person name="Banfield J.F."/>
        </authorList>
    </citation>
    <scope>NUCLEOTIDE SEQUENCE [LARGE SCALE GENOMIC DNA]</scope>
</reference>
<evidence type="ECO:0000256" key="3">
    <source>
        <dbReference type="ARBA" id="ARBA00023274"/>
    </source>
</evidence>
<evidence type="ECO:0000256" key="5">
    <source>
        <dbReference type="ARBA" id="ARBA00035477"/>
    </source>
</evidence>
<sequence length="81" mass="8688">MAHTKAQKAVSGNRDSRSKRLGIKLFGGQSVRAGNVIVRQKGSKLNAGPGTLLSRDFTIIALKAGVVKFGIKRGEKYVYVS</sequence>
<dbReference type="SUPFAM" id="SSF110324">
    <property type="entry name" value="Ribosomal L27 protein-like"/>
    <property type="match status" value="1"/>
</dbReference>
<dbReference type="EMBL" id="MGAF01000004">
    <property type="protein sequence ID" value="OGK42774.1"/>
    <property type="molecule type" value="Genomic_DNA"/>
</dbReference>
<evidence type="ECO:0000313" key="6">
    <source>
        <dbReference type="EMBL" id="OGK42774.1"/>
    </source>
</evidence>
<evidence type="ECO:0000256" key="2">
    <source>
        <dbReference type="ARBA" id="ARBA00022980"/>
    </source>
</evidence>
<dbReference type="PANTHER" id="PTHR15893:SF0">
    <property type="entry name" value="LARGE RIBOSOMAL SUBUNIT PROTEIN BL27M"/>
    <property type="match status" value="1"/>
</dbReference>
<dbReference type="AlphaFoldDB" id="A0A1F7IHC5"/>
<evidence type="ECO:0000256" key="1">
    <source>
        <dbReference type="ARBA" id="ARBA00010797"/>
    </source>
</evidence>
<keyword evidence="3" id="KW-0687">Ribonucleoprotein</keyword>
<dbReference type="STRING" id="1802055.A3A74_00990"/>
<comment type="caution">
    <text evidence="6">The sequence shown here is derived from an EMBL/GenBank/DDBJ whole genome shotgun (WGS) entry which is preliminary data.</text>
</comment>
<dbReference type="Proteomes" id="UP000179270">
    <property type="component" value="Unassembled WGS sequence"/>
</dbReference>
<organism evidence="6 7">
    <name type="scientific">Candidatus Roizmanbacteria bacterium RIFCSPLOWO2_01_FULL_35_13</name>
    <dbReference type="NCBI Taxonomy" id="1802055"/>
    <lineage>
        <taxon>Bacteria</taxon>
        <taxon>Candidatus Roizmaniibacteriota</taxon>
    </lineage>
</organism>
<dbReference type="InterPro" id="IPR001684">
    <property type="entry name" value="Ribosomal_bL27"/>
</dbReference>
<dbReference type="GO" id="GO:0003735">
    <property type="term" value="F:structural constituent of ribosome"/>
    <property type="evidence" value="ECO:0007669"/>
    <property type="project" value="InterPro"/>
</dbReference>
<protein>
    <recommendedName>
        <fullName evidence="4">Large ribosomal subunit protein bL27</fullName>
    </recommendedName>
    <alternativeName>
        <fullName evidence="5">50S ribosomal protein L27</fullName>
    </alternativeName>
</protein>
<dbReference type="Gene3D" id="2.40.50.100">
    <property type="match status" value="1"/>
</dbReference>
<dbReference type="GO" id="GO:0022625">
    <property type="term" value="C:cytosolic large ribosomal subunit"/>
    <property type="evidence" value="ECO:0007669"/>
    <property type="project" value="TreeGrafter"/>
</dbReference>
<name>A0A1F7IHC5_9BACT</name>
<accession>A0A1F7IHC5</accession>
<dbReference type="PANTHER" id="PTHR15893">
    <property type="entry name" value="RIBOSOMAL PROTEIN L27"/>
    <property type="match status" value="1"/>
</dbReference>
<dbReference type="GO" id="GO:0006412">
    <property type="term" value="P:translation"/>
    <property type="evidence" value="ECO:0007669"/>
    <property type="project" value="InterPro"/>
</dbReference>